<evidence type="ECO:0000313" key="7">
    <source>
        <dbReference type="EMBL" id="MBB2985169.1"/>
    </source>
</evidence>
<dbReference type="InterPro" id="IPR036847">
    <property type="entry name" value="RimP_C_sf"/>
</dbReference>
<evidence type="ECO:0000259" key="6">
    <source>
        <dbReference type="Pfam" id="PF17384"/>
    </source>
</evidence>
<evidence type="ECO:0000256" key="2">
    <source>
        <dbReference type="ARBA" id="ARBA00022517"/>
    </source>
</evidence>
<protein>
    <recommendedName>
        <fullName evidence="3">Ribosome maturation factor RimP</fullName>
    </recommendedName>
</protein>
<comment type="similarity">
    <text evidence="3">Belongs to the RimP family.</text>
</comment>
<dbReference type="GO" id="GO:0005829">
    <property type="term" value="C:cytosol"/>
    <property type="evidence" value="ECO:0007669"/>
    <property type="project" value="TreeGrafter"/>
</dbReference>
<dbReference type="AlphaFoldDB" id="A0A839PQ02"/>
<evidence type="ECO:0000256" key="4">
    <source>
        <dbReference type="SAM" id="MobiDB-lite"/>
    </source>
</evidence>
<keyword evidence="1 3" id="KW-0963">Cytoplasm</keyword>
<name>A0A839PQ02_9MICO</name>
<gene>
    <name evidence="3" type="primary">rimP</name>
    <name evidence="7" type="ORF">FHW14_000309</name>
</gene>
<dbReference type="Pfam" id="PF17384">
    <property type="entry name" value="DUF150_C"/>
    <property type="match status" value="1"/>
</dbReference>
<feature type="compositionally biased region" description="Acidic residues" evidence="4">
    <location>
        <begin position="189"/>
        <end position="203"/>
    </location>
</feature>
<dbReference type="PANTHER" id="PTHR33867:SF1">
    <property type="entry name" value="RIBOSOME MATURATION FACTOR RIMP"/>
    <property type="match status" value="1"/>
</dbReference>
<dbReference type="RefSeq" id="WP_184507376.1">
    <property type="nucleotide sequence ID" value="NZ_JACHVT010000001.1"/>
</dbReference>
<comment type="subcellular location">
    <subcellularLocation>
        <location evidence="3">Cytoplasm</location>
    </subcellularLocation>
</comment>
<comment type="caution">
    <text evidence="7">The sequence shown here is derived from an EMBL/GenBank/DDBJ whole genome shotgun (WGS) entry which is preliminary data.</text>
</comment>
<dbReference type="InterPro" id="IPR028989">
    <property type="entry name" value="RimP_N"/>
</dbReference>
<dbReference type="InterPro" id="IPR035956">
    <property type="entry name" value="RimP_N_sf"/>
</dbReference>
<dbReference type="Pfam" id="PF02576">
    <property type="entry name" value="RimP_N"/>
    <property type="match status" value="1"/>
</dbReference>
<evidence type="ECO:0000313" key="8">
    <source>
        <dbReference type="Proteomes" id="UP000590811"/>
    </source>
</evidence>
<dbReference type="EMBL" id="JACHVT010000001">
    <property type="protein sequence ID" value="MBB2985169.1"/>
    <property type="molecule type" value="Genomic_DNA"/>
</dbReference>
<proteinExistence type="inferred from homology"/>
<comment type="function">
    <text evidence="3">Required for maturation of 30S ribosomal subunits.</text>
</comment>
<dbReference type="SUPFAM" id="SSF74942">
    <property type="entry name" value="YhbC-like, C-terminal domain"/>
    <property type="match status" value="1"/>
</dbReference>
<dbReference type="InterPro" id="IPR028998">
    <property type="entry name" value="RimP_C"/>
</dbReference>
<dbReference type="CDD" id="cd01734">
    <property type="entry name" value="YlxS_C"/>
    <property type="match status" value="1"/>
</dbReference>
<evidence type="ECO:0000259" key="5">
    <source>
        <dbReference type="Pfam" id="PF02576"/>
    </source>
</evidence>
<dbReference type="SUPFAM" id="SSF75420">
    <property type="entry name" value="YhbC-like, N-terminal domain"/>
    <property type="match status" value="1"/>
</dbReference>
<feature type="compositionally biased region" description="Basic and acidic residues" evidence="4">
    <location>
        <begin position="204"/>
        <end position="232"/>
    </location>
</feature>
<dbReference type="HAMAP" id="MF_01077">
    <property type="entry name" value="RimP"/>
    <property type="match status" value="1"/>
</dbReference>
<evidence type="ECO:0000256" key="1">
    <source>
        <dbReference type="ARBA" id="ARBA00022490"/>
    </source>
</evidence>
<evidence type="ECO:0000256" key="3">
    <source>
        <dbReference type="HAMAP-Rule" id="MF_01077"/>
    </source>
</evidence>
<dbReference type="PANTHER" id="PTHR33867">
    <property type="entry name" value="RIBOSOME MATURATION FACTOR RIMP"/>
    <property type="match status" value="1"/>
</dbReference>
<dbReference type="GO" id="GO:0000028">
    <property type="term" value="P:ribosomal small subunit assembly"/>
    <property type="evidence" value="ECO:0007669"/>
    <property type="project" value="TreeGrafter"/>
</dbReference>
<feature type="domain" description="Ribosome maturation factor RimP N-terminal" evidence="5">
    <location>
        <begin position="11"/>
        <end position="101"/>
    </location>
</feature>
<dbReference type="Gene3D" id="3.30.300.70">
    <property type="entry name" value="RimP-like superfamily, N-terminal"/>
    <property type="match status" value="1"/>
</dbReference>
<feature type="region of interest" description="Disordered" evidence="4">
    <location>
        <begin position="175"/>
        <end position="232"/>
    </location>
</feature>
<accession>A0A839PQ02</accession>
<dbReference type="InterPro" id="IPR003728">
    <property type="entry name" value="Ribosome_maturation_RimP"/>
</dbReference>
<keyword evidence="2 3" id="KW-0690">Ribosome biogenesis</keyword>
<feature type="domain" description="Ribosome maturation factor RimP C-terminal" evidence="6">
    <location>
        <begin position="105"/>
        <end position="176"/>
    </location>
</feature>
<organism evidence="7 8">
    <name type="scientific">Terracoccus luteus</name>
    <dbReference type="NCBI Taxonomy" id="53356"/>
    <lineage>
        <taxon>Bacteria</taxon>
        <taxon>Bacillati</taxon>
        <taxon>Actinomycetota</taxon>
        <taxon>Actinomycetes</taxon>
        <taxon>Micrococcales</taxon>
        <taxon>Intrasporangiaceae</taxon>
        <taxon>Terracoccus</taxon>
    </lineage>
</organism>
<dbReference type="Proteomes" id="UP000590811">
    <property type="component" value="Unassembled WGS sequence"/>
</dbReference>
<reference evidence="7 8" key="1">
    <citation type="submission" date="2020-08" db="EMBL/GenBank/DDBJ databases">
        <title>Genomic Encyclopedia of Type Strains, Phase IV (KMG-V): Genome sequencing to study the core and pangenomes of soil and plant-associated prokaryotes.</title>
        <authorList>
            <person name="Whitman W."/>
        </authorList>
    </citation>
    <scope>NUCLEOTIDE SEQUENCE [LARGE SCALE GENOMIC DNA]</scope>
    <source>
        <strain evidence="7 8">B3ACCR2</strain>
    </source>
</reference>
<dbReference type="GO" id="GO:0006412">
    <property type="term" value="P:translation"/>
    <property type="evidence" value="ECO:0007669"/>
    <property type="project" value="TreeGrafter"/>
</dbReference>
<sequence length="232" mass="25044">MSTAHDIREAVAPALVPLGLVVADVSVSPAGRRRVVRVLVDRDISALDPADTASTVVPLSLDEVAEGTRAVSDALDGPSDSPENDVMGAAPYVLEVSSPGVGRPLVTHEDFRRQVGRLVEVHRRGEDGESGTETGRLVEVTPDEVVLEIPASKKVPARTVRLALGEVERGVVQVEFTRRASEPGTDGDPRDDDDLADDEDLDEVEHHHDHEHDHSGDDADHDSHTLRDHEEN</sequence>